<sequence>MGMPCPGEPRLKQWSICRDGKERQADGHGEDADKPERLPLFGRLAQIGGKTHWQCQGKYQTHH</sequence>
<proteinExistence type="predicted"/>
<reference evidence="1 2" key="1">
    <citation type="submission" date="2019-07" db="EMBL/GenBank/DDBJ databases">
        <title>Whole genome shotgun sequence of Microvirga aerophila NBRC 106136.</title>
        <authorList>
            <person name="Hosoyama A."/>
            <person name="Uohara A."/>
            <person name="Ohji S."/>
            <person name="Ichikawa N."/>
        </authorList>
    </citation>
    <scope>NUCLEOTIDE SEQUENCE [LARGE SCALE GENOMIC DNA]</scope>
    <source>
        <strain evidence="1 2">NBRC 106136</strain>
    </source>
</reference>
<keyword evidence="2" id="KW-1185">Reference proteome</keyword>
<name>A0A512BVE0_9HYPH</name>
<evidence type="ECO:0000313" key="2">
    <source>
        <dbReference type="Proteomes" id="UP000321085"/>
    </source>
</evidence>
<protein>
    <submittedName>
        <fullName evidence="1">Uncharacterized protein</fullName>
    </submittedName>
</protein>
<evidence type="ECO:0000313" key="1">
    <source>
        <dbReference type="EMBL" id="GEO15807.1"/>
    </source>
</evidence>
<comment type="caution">
    <text evidence="1">The sequence shown here is derived from an EMBL/GenBank/DDBJ whole genome shotgun (WGS) entry which is preliminary data.</text>
</comment>
<gene>
    <name evidence="1" type="ORF">MAE02_35030</name>
</gene>
<dbReference type="EMBL" id="BJYU01000048">
    <property type="protein sequence ID" value="GEO15807.1"/>
    <property type="molecule type" value="Genomic_DNA"/>
</dbReference>
<dbReference type="AlphaFoldDB" id="A0A512BVE0"/>
<accession>A0A512BVE0</accession>
<dbReference type="Proteomes" id="UP000321085">
    <property type="component" value="Unassembled WGS sequence"/>
</dbReference>
<organism evidence="1 2">
    <name type="scientific">Microvirga aerophila</name>
    <dbReference type="NCBI Taxonomy" id="670291"/>
    <lineage>
        <taxon>Bacteria</taxon>
        <taxon>Pseudomonadati</taxon>
        <taxon>Pseudomonadota</taxon>
        <taxon>Alphaproteobacteria</taxon>
        <taxon>Hyphomicrobiales</taxon>
        <taxon>Methylobacteriaceae</taxon>
        <taxon>Microvirga</taxon>
    </lineage>
</organism>